<keyword evidence="4" id="KW-1185">Reference proteome</keyword>
<organism evidence="3 4">
    <name type="scientific">Agreia pratensis</name>
    <dbReference type="NCBI Taxonomy" id="150121"/>
    <lineage>
        <taxon>Bacteria</taxon>
        <taxon>Bacillati</taxon>
        <taxon>Actinomycetota</taxon>
        <taxon>Actinomycetes</taxon>
        <taxon>Micrococcales</taxon>
        <taxon>Microbacteriaceae</taxon>
        <taxon>Agreia</taxon>
    </lineage>
</organism>
<dbReference type="AlphaFoldDB" id="A0A1X7KAL4"/>
<dbReference type="Proteomes" id="UP000193244">
    <property type="component" value="Unassembled WGS sequence"/>
</dbReference>
<protein>
    <recommendedName>
        <fullName evidence="2">PH domain-containing protein</fullName>
    </recommendedName>
</protein>
<evidence type="ECO:0000313" key="3">
    <source>
        <dbReference type="EMBL" id="SMG37840.1"/>
    </source>
</evidence>
<keyword evidence="1" id="KW-0812">Transmembrane</keyword>
<dbReference type="RefSeq" id="WP_085486090.1">
    <property type="nucleotide sequence ID" value="NZ_FXAY01000003.1"/>
</dbReference>
<sequence>MDRILPGSIIIVGVIGLLILMALGWRARGRRQSALSTAAVPADELLGELRVAVTGLYVSTTTAGAPLDRVTLPGLGFRGRAAVSVFDAGVVVAVTGEPQVFVGADRIRSVGTSTWTIDRVVEAGGLVRLDWILESESPTPSADVESFFRIENPEQSSRLIEAITALTPSHGPANPDQEGSLA</sequence>
<dbReference type="STRING" id="150121.SAMN06296010_2336"/>
<evidence type="ECO:0000259" key="2">
    <source>
        <dbReference type="Pfam" id="PF25362"/>
    </source>
</evidence>
<feature type="transmembrane region" description="Helical" evidence="1">
    <location>
        <begin position="6"/>
        <end position="25"/>
    </location>
</feature>
<dbReference type="Pfam" id="PF25362">
    <property type="entry name" value="bPH_11"/>
    <property type="match status" value="1"/>
</dbReference>
<proteinExistence type="predicted"/>
<gene>
    <name evidence="3" type="ORF">SAMN06296010_2336</name>
</gene>
<keyword evidence="1" id="KW-0472">Membrane</keyword>
<keyword evidence="1" id="KW-1133">Transmembrane helix</keyword>
<dbReference type="OrthoDB" id="3826692at2"/>
<dbReference type="EMBL" id="FXAY01000003">
    <property type="protein sequence ID" value="SMG37840.1"/>
    <property type="molecule type" value="Genomic_DNA"/>
</dbReference>
<feature type="domain" description="PH" evidence="2">
    <location>
        <begin position="40"/>
        <end position="163"/>
    </location>
</feature>
<dbReference type="InterPro" id="IPR057446">
    <property type="entry name" value="PH_bac"/>
</dbReference>
<reference evidence="4" key="1">
    <citation type="submission" date="2017-04" db="EMBL/GenBank/DDBJ databases">
        <authorList>
            <person name="Varghese N."/>
            <person name="Submissions S."/>
        </authorList>
    </citation>
    <scope>NUCLEOTIDE SEQUENCE [LARGE SCALE GENOMIC DNA]</scope>
    <source>
        <strain evidence="4">VKM Ac-2510</strain>
    </source>
</reference>
<name>A0A1X7KAL4_9MICO</name>
<evidence type="ECO:0000256" key="1">
    <source>
        <dbReference type="SAM" id="Phobius"/>
    </source>
</evidence>
<accession>A0A1X7KAL4</accession>
<evidence type="ECO:0000313" key="4">
    <source>
        <dbReference type="Proteomes" id="UP000193244"/>
    </source>
</evidence>